<dbReference type="PROSITE" id="PS00028">
    <property type="entry name" value="ZINC_FINGER_C2H2_1"/>
    <property type="match status" value="1"/>
</dbReference>
<dbReference type="OrthoDB" id="5864469at2759"/>
<name>A0A0B1SDW4_OESDE</name>
<dbReference type="InterPro" id="IPR013087">
    <property type="entry name" value="Znf_C2H2_type"/>
</dbReference>
<dbReference type="InterPro" id="IPR052797">
    <property type="entry name" value="RegFact_GeneExpr_CellDeath"/>
</dbReference>
<dbReference type="EMBL" id="KN575158">
    <property type="protein sequence ID" value="KHJ83104.1"/>
    <property type="molecule type" value="Genomic_DNA"/>
</dbReference>
<evidence type="ECO:0000259" key="1">
    <source>
        <dbReference type="PROSITE" id="PS00028"/>
    </source>
</evidence>
<dbReference type="PANTHER" id="PTHR33936:SF3">
    <property type="entry name" value="C2H2-TYPE DOMAIN-CONTAINING PROTEIN"/>
    <property type="match status" value="1"/>
</dbReference>
<keyword evidence="3" id="KW-1185">Reference proteome</keyword>
<feature type="domain" description="C2H2-type" evidence="1">
    <location>
        <begin position="35"/>
        <end position="57"/>
    </location>
</feature>
<dbReference type="AlphaFoldDB" id="A0A0B1SDW4"/>
<sequence length="186" mass="21071">MIALRTIDYHRTNGCRPGQSKEETFGDTSKKRYYCCGVCYMEFVTRNAFHEHLSIEHDVHPEINELAFDNMDEFKRFVRWLELKGGAHFRHKSGSKRRQRGRGIFMACNRSGFVNSSNATGSDRDRVGPYRMGHTCTAYIHGTQHADGSGFVNSSNATGSDRDRVGPYRMGHTCTAYIHGTQHADG</sequence>
<dbReference type="PANTHER" id="PTHR33936">
    <property type="entry name" value="PROTEIN CBG17840"/>
    <property type="match status" value="1"/>
</dbReference>
<protein>
    <recommendedName>
        <fullName evidence="1">C2H2-type domain-containing protein</fullName>
    </recommendedName>
</protein>
<evidence type="ECO:0000313" key="2">
    <source>
        <dbReference type="EMBL" id="KHJ83104.1"/>
    </source>
</evidence>
<proteinExistence type="predicted"/>
<reference evidence="2 3" key="1">
    <citation type="submission" date="2014-03" db="EMBL/GenBank/DDBJ databases">
        <title>Draft genome of the hookworm Oesophagostomum dentatum.</title>
        <authorList>
            <person name="Mitreva M."/>
        </authorList>
    </citation>
    <scope>NUCLEOTIDE SEQUENCE [LARGE SCALE GENOMIC DNA]</scope>
    <source>
        <strain evidence="2 3">OD-Hann</strain>
    </source>
</reference>
<accession>A0A0B1SDW4</accession>
<dbReference type="Proteomes" id="UP000053660">
    <property type="component" value="Unassembled WGS sequence"/>
</dbReference>
<gene>
    <name evidence="2" type="ORF">OESDEN_17199</name>
</gene>
<evidence type="ECO:0000313" key="3">
    <source>
        <dbReference type="Proteomes" id="UP000053660"/>
    </source>
</evidence>
<organism evidence="2 3">
    <name type="scientific">Oesophagostomum dentatum</name>
    <name type="common">Nodular worm</name>
    <dbReference type="NCBI Taxonomy" id="61180"/>
    <lineage>
        <taxon>Eukaryota</taxon>
        <taxon>Metazoa</taxon>
        <taxon>Ecdysozoa</taxon>
        <taxon>Nematoda</taxon>
        <taxon>Chromadorea</taxon>
        <taxon>Rhabditida</taxon>
        <taxon>Rhabditina</taxon>
        <taxon>Rhabditomorpha</taxon>
        <taxon>Strongyloidea</taxon>
        <taxon>Strongylidae</taxon>
        <taxon>Oesophagostomum</taxon>
    </lineage>
</organism>